<dbReference type="Proteomes" id="UP000186112">
    <property type="component" value="Unassembled WGS sequence"/>
</dbReference>
<keyword evidence="3" id="KW-1185">Reference proteome</keyword>
<dbReference type="SUPFAM" id="SSF56672">
    <property type="entry name" value="DNA/RNA polymerases"/>
    <property type="match status" value="1"/>
</dbReference>
<evidence type="ECO:0000259" key="1">
    <source>
        <dbReference type="PROSITE" id="PS50878"/>
    </source>
</evidence>
<dbReference type="Pfam" id="PF08388">
    <property type="entry name" value="GIIM"/>
    <property type="match status" value="1"/>
</dbReference>
<gene>
    <name evidence="2" type="primary">ltrA_2</name>
    <name evidence="2" type="ORF">TICRE_22570</name>
</gene>
<dbReference type="OrthoDB" id="9788687at2"/>
<reference evidence="2 3" key="1">
    <citation type="submission" date="2016-02" db="EMBL/GenBank/DDBJ databases">
        <title>Genome sequence of Tissierella creatinophila DSM 6911.</title>
        <authorList>
            <person name="Poehlein A."/>
            <person name="Daniel R."/>
        </authorList>
    </citation>
    <scope>NUCLEOTIDE SEQUENCE [LARGE SCALE GENOMIC DNA]</scope>
    <source>
        <strain evidence="2 3">DSM 6911</strain>
    </source>
</reference>
<dbReference type="InterPro" id="IPR051083">
    <property type="entry name" value="GrpII_Intron_Splice-Mob/Def"/>
</dbReference>
<comment type="caution">
    <text evidence="2">The sequence shown here is derived from an EMBL/GenBank/DDBJ whole genome shotgun (WGS) entry which is preliminary data.</text>
</comment>
<dbReference type="InterPro" id="IPR000477">
    <property type="entry name" value="RT_dom"/>
</dbReference>
<dbReference type="RefSeq" id="WP_075728102.1">
    <property type="nucleotide sequence ID" value="NZ_LTDM01000059.1"/>
</dbReference>
<dbReference type="PROSITE" id="PS50878">
    <property type="entry name" value="RT_POL"/>
    <property type="match status" value="1"/>
</dbReference>
<dbReference type="AlphaFoldDB" id="A0A1U7M3Q8"/>
<dbReference type="NCBIfam" id="TIGR04416">
    <property type="entry name" value="group_II_RT_mat"/>
    <property type="match status" value="1"/>
</dbReference>
<protein>
    <submittedName>
        <fullName evidence="2">Group II intron-encoded protein LtrA</fullName>
    </submittedName>
</protein>
<dbReference type="Pfam" id="PF00078">
    <property type="entry name" value="RVT_1"/>
    <property type="match status" value="1"/>
</dbReference>
<dbReference type="InterPro" id="IPR013597">
    <property type="entry name" value="Mat_intron_G2"/>
</dbReference>
<dbReference type="EMBL" id="LTDM01000059">
    <property type="protein sequence ID" value="OLS01880.1"/>
    <property type="molecule type" value="Genomic_DNA"/>
</dbReference>
<dbReference type="PANTHER" id="PTHR34047:SF10">
    <property type="entry name" value="GROUP II INTRON-ASSOCIATED OPEN READING FRAME"/>
    <property type="match status" value="1"/>
</dbReference>
<name>A0A1U7M3Q8_TISCR</name>
<dbReference type="InterPro" id="IPR025960">
    <property type="entry name" value="RVT_N"/>
</dbReference>
<dbReference type="CDD" id="cd01651">
    <property type="entry name" value="RT_G2_intron"/>
    <property type="match status" value="1"/>
</dbReference>
<dbReference type="PANTHER" id="PTHR34047">
    <property type="entry name" value="NUCLEAR INTRON MATURASE 1, MITOCHONDRIAL-RELATED"/>
    <property type="match status" value="1"/>
</dbReference>
<dbReference type="InterPro" id="IPR043502">
    <property type="entry name" value="DNA/RNA_pol_sf"/>
</dbReference>
<accession>A0A1U7M3Q8</accession>
<feature type="domain" description="Reverse transcriptase" evidence="1">
    <location>
        <begin position="92"/>
        <end position="328"/>
    </location>
</feature>
<organism evidence="2 3">
    <name type="scientific">Tissierella creatinophila DSM 6911</name>
    <dbReference type="NCBI Taxonomy" id="1123403"/>
    <lineage>
        <taxon>Bacteria</taxon>
        <taxon>Bacillati</taxon>
        <taxon>Bacillota</taxon>
        <taxon>Tissierellia</taxon>
        <taxon>Tissierellales</taxon>
        <taxon>Tissierellaceae</taxon>
        <taxon>Tissierella</taxon>
    </lineage>
</organism>
<dbReference type="Pfam" id="PF13655">
    <property type="entry name" value="RVT_N"/>
    <property type="match status" value="1"/>
</dbReference>
<dbReference type="InterPro" id="IPR030931">
    <property type="entry name" value="Group_II_RT_mat"/>
</dbReference>
<evidence type="ECO:0000313" key="2">
    <source>
        <dbReference type="EMBL" id="OLS01880.1"/>
    </source>
</evidence>
<evidence type="ECO:0000313" key="3">
    <source>
        <dbReference type="Proteomes" id="UP000186112"/>
    </source>
</evidence>
<proteinExistence type="predicted"/>
<sequence length="555" mass="65261">MNAKACATSDRARNWESIDWNKALSDVKKLQMRIVKAQKEGKYNKVNSLQYLLTNSFYAKALAVKRVTENQGKKTPGVDGELWLTSEAKFKAISRMKRRGYKPMPLKRIYIPKSNGKKRPLSIPTMLDRAMQTLYKFSLEPIAETVADPNSYGFRPKRRTQDAIEQCFTSLNKGKSPKWVLEGDIKGCFDNISHRWMMNNIPMDKEILRKWLKSGYIETQKLFPTEKGSPQGSPISPVISNMVLDGLEIVLKERFSKKKVNGKYHFPKVNFIRYADDFIVTGESRELLEYEVKPLIKEFLRVRGLELSEEKTFITHLHDGFDFLGVNIRMYDGKLLTKPSKKNYEAIIKKIRNIIKDNPSMKQELLIRKLNPIIRGWVNFQKFNVSAKAFEKLDYEIWQSLWSWCKRRHPKKGRRWVAKKYFHTIGNRTWSFSVPTRDKMENGEDFFIRLIYATNTDIKRFTKIKAAANAFDQEWEDYFVEREEKLMRNEIKGRRIISKLWNDQKGHCTHCNGKITLETDFRIYQFGLDNKVKQLVHPDCYEKLKTQKNEKELAL</sequence>